<dbReference type="EMBL" id="LSRX01000624">
    <property type="protein sequence ID" value="OLP92396.1"/>
    <property type="molecule type" value="Genomic_DNA"/>
</dbReference>
<dbReference type="GO" id="GO:0008168">
    <property type="term" value="F:methyltransferase activity"/>
    <property type="evidence" value="ECO:0007669"/>
    <property type="project" value="UniProtKB-KW"/>
</dbReference>
<dbReference type="PANTHER" id="PTHR46098:SF1">
    <property type="entry name" value="TRNA (CYTOSINE(38)-C(5))-METHYLTRANSFERASE"/>
    <property type="match status" value="1"/>
</dbReference>
<dbReference type="OrthoDB" id="431461at2759"/>
<evidence type="ECO:0000313" key="6">
    <source>
        <dbReference type="Proteomes" id="UP000186817"/>
    </source>
</evidence>
<dbReference type="Pfam" id="PF00145">
    <property type="entry name" value="DNA_methylase"/>
    <property type="match status" value="1"/>
</dbReference>
<reference evidence="5 6" key="1">
    <citation type="submission" date="2016-02" db="EMBL/GenBank/DDBJ databases">
        <title>Genome analysis of coral dinoflagellate symbionts highlights evolutionary adaptations to a symbiotic lifestyle.</title>
        <authorList>
            <person name="Aranda M."/>
            <person name="Li Y."/>
            <person name="Liew Y.J."/>
            <person name="Baumgarten S."/>
            <person name="Simakov O."/>
            <person name="Wilson M."/>
            <person name="Piel J."/>
            <person name="Ashoor H."/>
            <person name="Bougouffa S."/>
            <person name="Bajic V.B."/>
            <person name="Ryu T."/>
            <person name="Ravasi T."/>
            <person name="Bayer T."/>
            <person name="Micklem G."/>
            <person name="Kim H."/>
            <person name="Bhak J."/>
            <person name="Lajeunesse T.C."/>
            <person name="Voolstra C.R."/>
        </authorList>
    </citation>
    <scope>NUCLEOTIDE SEQUENCE [LARGE SCALE GENOMIC DNA]</scope>
    <source>
        <strain evidence="5 6">CCMP2467</strain>
    </source>
</reference>
<evidence type="ECO:0000256" key="4">
    <source>
        <dbReference type="SAM" id="MobiDB-lite"/>
    </source>
</evidence>
<evidence type="ECO:0000256" key="2">
    <source>
        <dbReference type="ARBA" id="ARBA00022679"/>
    </source>
</evidence>
<keyword evidence="6" id="KW-1185">Reference proteome</keyword>
<feature type="compositionally biased region" description="Low complexity" evidence="4">
    <location>
        <begin position="149"/>
        <end position="169"/>
    </location>
</feature>
<feature type="region of interest" description="Disordered" evidence="4">
    <location>
        <begin position="1"/>
        <end position="179"/>
    </location>
</feature>
<accession>A0A1Q9DB27</accession>
<feature type="compositionally biased region" description="Basic and acidic residues" evidence="4">
    <location>
        <begin position="118"/>
        <end position="135"/>
    </location>
</feature>
<name>A0A1Q9DB27_SYMMI</name>
<feature type="region of interest" description="Disordered" evidence="4">
    <location>
        <begin position="694"/>
        <end position="715"/>
    </location>
</feature>
<comment type="caution">
    <text evidence="5">The sequence shown here is derived from an EMBL/GenBank/DDBJ whole genome shotgun (WGS) entry which is preliminary data.</text>
</comment>
<dbReference type="Gene3D" id="3.40.50.150">
    <property type="entry name" value="Vaccinia Virus protein VP39"/>
    <property type="match status" value="1"/>
</dbReference>
<dbReference type="GO" id="GO:0032259">
    <property type="term" value="P:methylation"/>
    <property type="evidence" value="ECO:0007669"/>
    <property type="project" value="UniProtKB-KW"/>
</dbReference>
<keyword evidence="1" id="KW-0489">Methyltransferase</keyword>
<dbReference type="PANTHER" id="PTHR46098">
    <property type="entry name" value="TRNA (CYTOSINE(38)-C(5))-METHYLTRANSFERASE"/>
    <property type="match status" value="1"/>
</dbReference>
<protein>
    <submittedName>
        <fullName evidence="5">Uncharacterized protein</fullName>
    </submittedName>
</protein>
<dbReference type="InterPro" id="IPR050750">
    <property type="entry name" value="C5-MTase"/>
</dbReference>
<dbReference type="InterPro" id="IPR029063">
    <property type="entry name" value="SAM-dependent_MTases_sf"/>
</dbReference>
<evidence type="ECO:0000313" key="5">
    <source>
        <dbReference type="EMBL" id="OLP92396.1"/>
    </source>
</evidence>
<dbReference type="InterPro" id="IPR001525">
    <property type="entry name" value="C5_MeTfrase"/>
</dbReference>
<organism evidence="5 6">
    <name type="scientific">Symbiodinium microadriaticum</name>
    <name type="common">Dinoflagellate</name>
    <name type="synonym">Zooxanthella microadriatica</name>
    <dbReference type="NCBI Taxonomy" id="2951"/>
    <lineage>
        <taxon>Eukaryota</taxon>
        <taxon>Sar</taxon>
        <taxon>Alveolata</taxon>
        <taxon>Dinophyceae</taxon>
        <taxon>Suessiales</taxon>
        <taxon>Symbiodiniaceae</taxon>
        <taxon>Symbiodinium</taxon>
    </lineage>
</organism>
<keyword evidence="2" id="KW-0808">Transferase</keyword>
<feature type="compositionally biased region" description="Basic residues" evidence="4">
    <location>
        <begin position="35"/>
        <end position="44"/>
    </location>
</feature>
<proteinExistence type="predicted"/>
<gene>
    <name evidence="5" type="ORF">AK812_SmicGene25811</name>
</gene>
<evidence type="ECO:0000256" key="3">
    <source>
        <dbReference type="ARBA" id="ARBA00022691"/>
    </source>
</evidence>
<dbReference type="AlphaFoldDB" id="A0A1Q9DB27"/>
<keyword evidence="3" id="KW-0949">S-adenosyl-L-methionine</keyword>
<sequence>MDCPDALLSPTSRADSSSDDEDGTALEEKEEKKEVAKKKKKTAAKPKGDLQKKGAPKAAADKKEDQKESEGNEADKKEQKVKAADKKEDQKEGKKADKKQKVKAADKKEDQKEDEDQEVKAADKKEDQKEDEKAGLQRARVPGPKHTAKSSPSVKAKSSPSAPMSVATPVAPPSPAPSAPVLEYDRGKDEVGCHRWQCPKLCGSDYLLLIQSQRSATATAALALALAGALASIGRSIVFLCCLGHHDLQLPRPAFGNLRSNGEGKLIVAAWGSSVEYEDDGQLVGMSSWLHSKFPGTLQMTLDVRGIWADPVDESERSQGRLRSASLALALGYVFSAPVYLPSYHGLRLCPAGKDSGCAIHDSRAMPWRNPSAVVQVSSNVEAAEDPVPEVPLVPSEPGGWTEVGKLTFAPDFQGSTSKAGLCHATELGCSDSMEGVMVTTPIVPIGTRDIVIVHAFALSHPAQALPGSLGILHGGAAVSVDSPVVLGFAGPDPSAKVHAVATDCSGLDTPIYSMGRLGLRIKQLFASDLKESARMWIKCHGCPQQLHGDICKRSVAELPSPGELDGYIVGFPCKPWSAQNSSKSTKGWKHPAAKVLLAMLTACMSMQPAWMVWENVVGLKKYWPSVLKLLKSHGVTRDYSMVVLPLDPQRNFGTPMARPRLYMLAMRKDFCVGDAKQMAEICVSVLQSVPGKSRSISHMHESGKKKEDRDNIGDPRWKLQHANFRQRHGLPSRSPILPAAGQVLTQRQTDMIMLKHAVHRGPWPLAVDVSQSLGWGSSCARACPCLTTSSKIAIVYADASFHMLTDKQAMNFMGLGALSIPKECSGSMTDLLGNGMHADCVGLAVGLAVSLVSAESIPKYRMLPPSSTSVLFLKWEQAKDRYTLAPHAGQKLKQKNNLTGKATGKRSATKKVSQNQKTPSQKNEARGNSSTKPRSSLPIKRPAASLGSSWERLYS</sequence>
<evidence type="ECO:0000256" key="1">
    <source>
        <dbReference type="ARBA" id="ARBA00022603"/>
    </source>
</evidence>
<feature type="compositionally biased region" description="Basic and acidic residues" evidence="4">
    <location>
        <begin position="59"/>
        <end position="95"/>
    </location>
</feature>
<feature type="region of interest" description="Disordered" evidence="4">
    <location>
        <begin position="887"/>
        <end position="956"/>
    </location>
</feature>
<dbReference type="Proteomes" id="UP000186817">
    <property type="component" value="Unassembled WGS sequence"/>
</dbReference>
<dbReference type="SUPFAM" id="SSF53335">
    <property type="entry name" value="S-adenosyl-L-methionine-dependent methyltransferases"/>
    <property type="match status" value="1"/>
</dbReference>
<feature type="compositionally biased region" description="Basic and acidic residues" evidence="4">
    <location>
        <begin position="699"/>
        <end position="715"/>
    </location>
</feature>
<feature type="compositionally biased region" description="Polar residues" evidence="4">
    <location>
        <begin position="911"/>
        <end position="935"/>
    </location>
</feature>